<dbReference type="InterPro" id="IPR001208">
    <property type="entry name" value="MCM_dom"/>
</dbReference>
<dbReference type="NCBIfam" id="TIGR00368">
    <property type="entry name" value="YifB family Mg chelatase-like AAA ATPase"/>
    <property type="match status" value="1"/>
</dbReference>
<dbReference type="PRINTS" id="PR01657">
    <property type="entry name" value="MCMFAMILY"/>
</dbReference>
<organism evidence="5 6">
    <name type="scientific">Pontiella desulfatans</name>
    <dbReference type="NCBI Taxonomy" id="2750659"/>
    <lineage>
        <taxon>Bacteria</taxon>
        <taxon>Pseudomonadati</taxon>
        <taxon>Kiritimatiellota</taxon>
        <taxon>Kiritimatiellia</taxon>
        <taxon>Kiritimatiellales</taxon>
        <taxon>Pontiellaceae</taxon>
        <taxon>Pontiella</taxon>
    </lineage>
</organism>
<dbReference type="InterPro" id="IPR014721">
    <property type="entry name" value="Ribsml_uS5_D2-typ_fold_subgr"/>
</dbReference>
<dbReference type="InterPro" id="IPR020568">
    <property type="entry name" value="Ribosomal_Su5_D2-typ_SF"/>
</dbReference>
<dbReference type="Gene3D" id="3.40.50.300">
    <property type="entry name" value="P-loop containing nucleotide triphosphate hydrolases"/>
    <property type="match status" value="1"/>
</dbReference>
<keyword evidence="3" id="KW-0067">ATP-binding</keyword>
<evidence type="ECO:0000259" key="4">
    <source>
        <dbReference type="PROSITE" id="PS50051"/>
    </source>
</evidence>
<dbReference type="InterPro" id="IPR004482">
    <property type="entry name" value="Mg_chelat-rel"/>
</dbReference>
<protein>
    <submittedName>
        <fullName evidence="5">Competence protein ComM</fullName>
    </submittedName>
</protein>
<dbReference type="GO" id="GO:0003677">
    <property type="term" value="F:DNA binding"/>
    <property type="evidence" value="ECO:0007669"/>
    <property type="project" value="InterPro"/>
</dbReference>
<dbReference type="PANTHER" id="PTHR32039">
    <property type="entry name" value="MAGNESIUM-CHELATASE SUBUNIT CHLI"/>
    <property type="match status" value="1"/>
</dbReference>
<evidence type="ECO:0000313" key="5">
    <source>
        <dbReference type="EMBL" id="VGO16715.1"/>
    </source>
</evidence>
<dbReference type="Pfam" id="PF01078">
    <property type="entry name" value="Mg_chelatase"/>
    <property type="match status" value="1"/>
</dbReference>
<evidence type="ECO:0000256" key="1">
    <source>
        <dbReference type="ARBA" id="ARBA00006354"/>
    </source>
</evidence>
<dbReference type="SUPFAM" id="SSF54211">
    <property type="entry name" value="Ribosomal protein S5 domain 2-like"/>
    <property type="match status" value="1"/>
</dbReference>
<dbReference type="EMBL" id="CAAHFG010000004">
    <property type="protein sequence ID" value="VGO16715.1"/>
    <property type="molecule type" value="Genomic_DNA"/>
</dbReference>
<dbReference type="Gene3D" id="3.30.230.10">
    <property type="match status" value="1"/>
</dbReference>
<dbReference type="SMART" id="SM00382">
    <property type="entry name" value="AAA"/>
    <property type="match status" value="1"/>
</dbReference>
<dbReference type="PROSITE" id="PS50051">
    <property type="entry name" value="MCM_2"/>
    <property type="match status" value="1"/>
</dbReference>
<evidence type="ECO:0000256" key="2">
    <source>
        <dbReference type="ARBA" id="ARBA00022741"/>
    </source>
</evidence>
<dbReference type="Pfam" id="PF13335">
    <property type="entry name" value="Mg_chelatase_C"/>
    <property type="match status" value="1"/>
</dbReference>
<dbReference type="PANTHER" id="PTHR32039:SF7">
    <property type="entry name" value="COMPETENCE PROTEIN COMM"/>
    <property type="match status" value="1"/>
</dbReference>
<dbReference type="InterPro" id="IPR045006">
    <property type="entry name" value="CHLI-like"/>
</dbReference>
<dbReference type="Proteomes" id="UP000366872">
    <property type="component" value="Unassembled WGS sequence"/>
</dbReference>
<dbReference type="AlphaFoldDB" id="A0A6C2U9P7"/>
<evidence type="ECO:0000256" key="3">
    <source>
        <dbReference type="ARBA" id="ARBA00022840"/>
    </source>
</evidence>
<accession>A0A6C2U9P7</accession>
<comment type="similarity">
    <text evidence="1">Belongs to the Mg-chelatase subunits D/I family. ComM subfamily.</text>
</comment>
<evidence type="ECO:0000313" key="6">
    <source>
        <dbReference type="Proteomes" id="UP000366872"/>
    </source>
</evidence>
<dbReference type="InterPro" id="IPR000523">
    <property type="entry name" value="Mg_chelatse_chII-like_cat_dom"/>
</dbReference>
<dbReference type="GO" id="GO:0005524">
    <property type="term" value="F:ATP binding"/>
    <property type="evidence" value="ECO:0007669"/>
    <property type="project" value="UniProtKB-KW"/>
</dbReference>
<gene>
    <name evidence="5" type="primary">comM</name>
    <name evidence="5" type="ORF">PDESU_05306</name>
</gene>
<keyword evidence="2" id="KW-0547">Nucleotide-binding</keyword>
<feature type="domain" description="MCM C-terminal AAA(+) ATPase" evidence="4">
    <location>
        <begin position="293"/>
        <end position="388"/>
    </location>
</feature>
<name>A0A6C2U9P7_PONDE</name>
<dbReference type="InterPro" id="IPR027417">
    <property type="entry name" value="P-loop_NTPase"/>
</dbReference>
<sequence length="511" mass="55788">MLSQVNSGAVVGIEAYPVEIEVNAGHGEPKVVIVGLPDAAVKESSDRVWTALINSGFRPPMGRTTINLAPADMKKEGPSFDLPIALGIIAALDDMNADLLPRICVVGELALSGAVRKVRGILPITLMARNAGLKAIMVPVENAEEAAVVDGIKVFPVRNLREAADFLNQDKKIDPYHLDIQSVFEANSLYEDDFSDVKGQEFAKRAVEVGISGGHNLLLLGPPGTGKSMLAKRIPSILPSMSLDEALETTKIHSITGSLKSHQALVATRPFHSPHHTISDAGLLGGGTNPMPGAVSMAHNGVLFLDELPEFQRSVLEVMRQPLEDGEVTIARAAASVTYPCRFMLVAAMNPCPCGYQTDPKRECRCSPTQIARYRSKISGPLLDRIDIHVEVPAISYEQITKLEKGEPSSAIRKRVVRAREIQQERYKNQPGTHCNANMRSKTLHQICRMESDAEQILRAAMSDLNFSARAYDRILKVARTIADLAAAETIQPHHISEAIQYRTLDRQLWV</sequence>
<reference evidence="5 6" key="1">
    <citation type="submission" date="2019-04" db="EMBL/GenBank/DDBJ databases">
        <authorList>
            <person name="Van Vliet M D."/>
        </authorList>
    </citation>
    <scope>NUCLEOTIDE SEQUENCE [LARGE SCALE GENOMIC DNA]</scope>
    <source>
        <strain evidence="5 6">F1</strain>
    </source>
</reference>
<dbReference type="SUPFAM" id="SSF52540">
    <property type="entry name" value="P-loop containing nucleoside triphosphate hydrolases"/>
    <property type="match status" value="1"/>
</dbReference>
<keyword evidence="6" id="KW-1185">Reference proteome</keyword>
<dbReference type="RefSeq" id="WP_136082242.1">
    <property type="nucleotide sequence ID" value="NZ_CAAHFG010000004.1"/>
</dbReference>
<dbReference type="InterPro" id="IPR003593">
    <property type="entry name" value="AAA+_ATPase"/>
</dbReference>
<dbReference type="InterPro" id="IPR025158">
    <property type="entry name" value="Mg_chelat-rel_C"/>
</dbReference>
<dbReference type="Pfam" id="PF13541">
    <property type="entry name" value="ChlI"/>
    <property type="match status" value="1"/>
</dbReference>
<proteinExistence type="inferred from homology"/>